<dbReference type="AlphaFoldDB" id="A0A0D8BDD2"/>
<dbReference type="PATRIC" id="fig|1502723.3.peg.4059"/>
<comment type="caution">
    <text evidence="1">The sequence shown here is derived from an EMBL/GenBank/DDBJ whole genome shotgun (WGS) entry which is preliminary data.</text>
</comment>
<organism evidence="1 2">
    <name type="scientific">Frankia torreyi</name>
    <dbReference type="NCBI Taxonomy" id="1856"/>
    <lineage>
        <taxon>Bacteria</taxon>
        <taxon>Bacillati</taxon>
        <taxon>Actinomycetota</taxon>
        <taxon>Actinomycetes</taxon>
        <taxon>Frankiales</taxon>
        <taxon>Frankiaceae</taxon>
        <taxon>Frankia</taxon>
    </lineage>
</organism>
<dbReference type="Proteomes" id="UP000032545">
    <property type="component" value="Unassembled WGS sequence"/>
</dbReference>
<dbReference type="OrthoDB" id="3216747at2"/>
<keyword evidence="2" id="KW-1185">Reference proteome</keyword>
<gene>
    <name evidence="1" type="ORF">FF36_04333</name>
</gene>
<sequence length="151" mass="16468">MPLSDLPANHDVLTYLRDQAVRPRRESGRYVLDGWELHTHPDLVERFDLISPSRAAITPVFGVPVVVANGIAAAFATGTGWLLLRLPQPPTDVEMVEPIAALDGKGWHSVDAWQDVSKRSLGRLQSLTHAAMEYAAELAGDSPVQPSAPRE</sequence>
<accession>A0A0D8BDD2</accession>
<evidence type="ECO:0000313" key="1">
    <source>
        <dbReference type="EMBL" id="KJE21402.1"/>
    </source>
</evidence>
<name>A0A0D8BDD2_9ACTN</name>
<proteinExistence type="predicted"/>
<evidence type="ECO:0000313" key="2">
    <source>
        <dbReference type="Proteomes" id="UP000032545"/>
    </source>
</evidence>
<dbReference type="EMBL" id="JYFN01000038">
    <property type="protein sequence ID" value="KJE21402.1"/>
    <property type="molecule type" value="Genomic_DNA"/>
</dbReference>
<dbReference type="RefSeq" id="WP_055406894.1">
    <property type="nucleotide sequence ID" value="NZ_JYFN01000038.1"/>
</dbReference>
<reference evidence="2" key="1">
    <citation type="submission" date="2015-02" db="EMBL/GenBank/DDBJ databases">
        <title>Draft Genome of Frankia sp. CpI1-S.</title>
        <authorList>
            <person name="Oshone R.T."/>
            <person name="Ngom M."/>
            <person name="Ghodhbane-Gtari F."/>
            <person name="Gtari M."/>
            <person name="Morris K."/>
            <person name="Thomas K."/>
            <person name="Sen A."/>
            <person name="Tisa L.S."/>
        </authorList>
    </citation>
    <scope>NUCLEOTIDE SEQUENCE [LARGE SCALE GENOMIC DNA]</scope>
    <source>
        <strain evidence="2">CpI1-S</strain>
    </source>
</reference>
<reference evidence="1 2" key="2">
    <citation type="journal article" date="2016" name="Genome Announc.">
        <title>Permanent Draft Genome Sequences for Two Variants of Frankia sp. Strain CpI1, the First Frankia Strain Isolated from Root Nodules of Comptonia peregrina.</title>
        <authorList>
            <person name="Oshone R."/>
            <person name="Hurst S.G.IV."/>
            <person name="Abebe-Akele F."/>
            <person name="Simpson S."/>
            <person name="Morris K."/>
            <person name="Thomas W.K."/>
            <person name="Tisa L.S."/>
        </authorList>
    </citation>
    <scope>NUCLEOTIDE SEQUENCE [LARGE SCALE GENOMIC DNA]</scope>
    <source>
        <strain evidence="2">CpI1-S</strain>
    </source>
</reference>
<protein>
    <submittedName>
        <fullName evidence="1">Uncharacterized protein</fullName>
    </submittedName>
</protein>